<gene>
    <name evidence="1" type="ORF">AKG95_28680</name>
</gene>
<organism evidence="1 2">
    <name type="scientific">Janthinobacterium lividum</name>
    <dbReference type="NCBI Taxonomy" id="29581"/>
    <lineage>
        <taxon>Bacteria</taxon>
        <taxon>Pseudomonadati</taxon>
        <taxon>Pseudomonadota</taxon>
        <taxon>Betaproteobacteria</taxon>
        <taxon>Burkholderiales</taxon>
        <taxon>Oxalobacteraceae</taxon>
        <taxon>Janthinobacterium</taxon>
    </lineage>
</organism>
<geneLocation type="plasmid" evidence="1">
    <name>pMEG01</name>
</geneLocation>
<keyword evidence="1" id="KW-0614">Plasmid</keyword>
<comment type="caution">
    <text evidence="1">The sequence shown here is derived from an EMBL/GenBank/DDBJ whole genome shotgun (WGS) entry which is preliminary data.</text>
</comment>
<evidence type="ECO:0000313" key="2">
    <source>
        <dbReference type="Proteomes" id="UP000179840"/>
    </source>
</evidence>
<dbReference type="Proteomes" id="UP000179840">
    <property type="component" value="Unassembled WGS sequence"/>
</dbReference>
<reference evidence="1 2" key="1">
    <citation type="submission" date="2015-06" db="EMBL/GenBank/DDBJ databases">
        <title>Draft genome sequencing of a biphenyl-degrading bacterium, Janthinobacterium lividum MEG1.</title>
        <authorList>
            <person name="Shimodaira J."/>
            <person name="Hatta T."/>
        </authorList>
    </citation>
    <scope>NUCLEOTIDE SEQUENCE [LARGE SCALE GENOMIC DNA]</scope>
    <source>
        <strain evidence="1 2">MEG1</strain>
        <plasmid evidence="1">pMEG01</plasmid>
    </source>
</reference>
<dbReference type="AlphaFoldDB" id="A0A1S1U262"/>
<sequence>MGISAKPDKLTGRAKFVKNLSEDQMQQRADVMWDEREFELDFATACNMMLGKPYTEAVVAAREWVSDVVETALVV</sequence>
<proteinExistence type="predicted"/>
<protein>
    <submittedName>
        <fullName evidence="1">Uncharacterized protein</fullName>
    </submittedName>
</protein>
<dbReference type="EMBL" id="LFKP01000016">
    <property type="protein sequence ID" value="OHV93731.1"/>
    <property type="molecule type" value="Genomic_DNA"/>
</dbReference>
<evidence type="ECO:0000313" key="1">
    <source>
        <dbReference type="EMBL" id="OHV93731.1"/>
    </source>
</evidence>
<accession>A0A1S1U262</accession>
<name>A0A1S1U262_9BURK</name>
<dbReference type="RefSeq" id="WP_071080286.1">
    <property type="nucleotide sequence ID" value="NZ_LFKP01000016.1"/>
</dbReference>